<keyword evidence="2" id="KW-1185">Reference proteome</keyword>
<organism evidence="1 2">
    <name type="scientific">Nephila pilipes</name>
    <name type="common">Giant wood spider</name>
    <name type="synonym">Nephila maculata</name>
    <dbReference type="NCBI Taxonomy" id="299642"/>
    <lineage>
        <taxon>Eukaryota</taxon>
        <taxon>Metazoa</taxon>
        <taxon>Ecdysozoa</taxon>
        <taxon>Arthropoda</taxon>
        <taxon>Chelicerata</taxon>
        <taxon>Arachnida</taxon>
        <taxon>Araneae</taxon>
        <taxon>Araneomorphae</taxon>
        <taxon>Entelegynae</taxon>
        <taxon>Araneoidea</taxon>
        <taxon>Nephilidae</taxon>
        <taxon>Nephila</taxon>
    </lineage>
</organism>
<dbReference type="Proteomes" id="UP000887013">
    <property type="component" value="Unassembled WGS sequence"/>
</dbReference>
<evidence type="ECO:0000313" key="1">
    <source>
        <dbReference type="EMBL" id="GFT69992.1"/>
    </source>
</evidence>
<gene>
    <name evidence="1" type="ORF">NPIL_475071</name>
</gene>
<dbReference type="AlphaFoldDB" id="A0A8X6TY98"/>
<comment type="caution">
    <text evidence="1">The sequence shown here is derived from an EMBL/GenBank/DDBJ whole genome shotgun (WGS) entry which is preliminary data.</text>
</comment>
<proteinExistence type="predicted"/>
<sequence length="85" mass="9479">MANIRGPATFARDPRQRCIMIPIHCHRRLLVSKATKCVDFSRGLILMLSQPACVSEEDMKKLRRYSGGLGVSYIILGGVVHRGII</sequence>
<protein>
    <submittedName>
        <fullName evidence="1">Uncharacterized protein</fullName>
    </submittedName>
</protein>
<dbReference type="EMBL" id="BMAW01069658">
    <property type="protein sequence ID" value="GFT69992.1"/>
    <property type="molecule type" value="Genomic_DNA"/>
</dbReference>
<name>A0A8X6TY98_NEPPI</name>
<accession>A0A8X6TY98</accession>
<reference evidence="1" key="1">
    <citation type="submission" date="2020-08" db="EMBL/GenBank/DDBJ databases">
        <title>Multicomponent nature underlies the extraordinary mechanical properties of spider dragline silk.</title>
        <authorList>
            <person name="Kono N."/>
            <person name="Nakamura H."/>
            <person name="Mori M."/>
            <person name="Yoshida Y."/>
            <person name="Ohtoshi R."/>
            <person name="Malay A.D."/>
            <person name="Moran D.A.P."/>
            <person name="Tomita M."/>
            <person name="Numata K."/>
            <person name="Arakawa K."/>
        </authorList>
    </citation>
    <scope>NUCLEOTIDE SEQUENCE</scope>
</reference>
<evidence type="ECO:0000313" key="2">
    <source>
        <dbReference type="Proteomes" id="UP000887013"/>
    </source>
</evidence>